<dbReference type="OrthoDB" id="1489355at2"/>
<feature type="domain" description="Bacterial repeat" evidence="1">
    <location>
        <begin position="166"/>
        <end position="223"/>
    </location>
</feature>
<protein>
    <submittedName>
        <fullName evidence="2">Repeat domain (List_Bact_rpt)</fullName>
    </submittedName>
</protein>
<dbReference type="RefSeq" id="WP_073211781.1">
    <property type="nucleotide sequence ID" value="NZ_FRBD01000042.1"/>
</dbReference>
<name>A0A1M6Z6H9_XYLRU</name>
<reference evidence="2 3" key="1">
    <citation type="submission" date="2016-11" db="EMBL/GenBank/DDBJ databases">
        <authorList>
            <person name="Jaros S."/>
            <person name="Januszkiewicz K."/>
            <person name="Wedrychowicz H."/>
        </authorList>
    </citation>
    <scope>NUCLEOTIDE SEQUENCE [LARGE SCALE GENOMIC DNA]</scope>
    <source>
        <strain evidence="2 3">KHT3</strain>
    </source>
</reference>
<dbReference type="AlphaFoldDB" id="A0A1M6Z6H9"/>
<dbReference type="Proteomes" id="UP000184130">
    <property type="component" value="Unassembled WGS sequence"/>
</dbReference>
<evidence type="ECO:0000259" key="1">
    <source>
        <dbReference type="Pfam" id="PF18998"/>
    </source>
</evidence>
<dbReference type="EMBL" id="FRBD01000042">
    <property type="protein sequence ID" value="SHL26068.1"/>
    <property type="molecule type" value="Genomic_DNA"/>
</dbReference>
<sequence>MAGHTFFGKQKLCYTEVSDFTDYQGIGHDPMYKRYDSVFSVVKRAIPTNLQHFLATPEYLVDEDQICWHVDNWNERPSRLTELTGEERDKYKGILDDTVRKYKSAIMELNGEDLQIMAGAIKYIDDDRVYCGDDKVYLVAWGMTLDKNQHKVIGSVIHDFEYVKKYRISFDSGEHGSVSKLDKSMNRAEGAVLTNNDLPAVNVDEGWEFVGWSPNPIGSVVSSDMVFTAQYSKKEAIVPPEPPVPPIDTPEPPEPPKVEYFNCRFDAGEHGKIEGASNVRKEANSTLAYGEIPSVTPNKGYKFRGWNISPYNMLIDGDKVFGECKVNCVRLQQNVV</sequence>
<dbReference type="Pfam" id="PF18998">
    <property type="entry name" value="Flg_new_2"/>
    <property type="match status" value="2"/>
</dbReference>
<organism evidence="2 3">
    <name type="scientific">Xylanibacter ruminicola</name>
    <name type="common">Prevotella ruminicola</name>
    <dbReference type="NCBI Taxonomy" id="839"/>
    <lineage>
        <taxon>Bacteria</taxon>
        <taxon>Pseudomonadati</taxon>
        <taxon>Bacteroidota</taxon>
        <taxon>Bacteroidia</taxon>
        <taxon>Bacteroidales</taxon>
        <taxon>Prevotellaceae</taxon>
        <taxon>Xylanibacter</taxon>
    </lineage>
</organism>
<gene>
    <name evidence="2" type="ORF">SAMN05216463_1421</name>
</gene>
<accession>A0A1M6Z6H9</accession>
<evidence type="ECO:0000313" key="2">
    <source>
        <dbReference type="EMBL" id="SHL26068.1"/>
    </source>
</evidence>
<proteinExistence type="predicted"/>
<evidence type="ECO:0000313" key="3">
    <source>
        <dbReference type="Proteomes" id="UP000184130"/>
    </source>
</evidence>
<dbReference type="InterPro" id="IPR044060">
    <property type="entry name" value="Bacterial_rp_domain"/>
</dbReference>
<feature type="domain" description="Bacterial repeat" evidence="1">
    <location>
        <begin position="265"/>
        <end position="308"/>
    </location>
</feature>